<evidence type="ECO:0000313" key="2">
    <source>
        <dbReference type="Proteomes" id="UP000237000"/>
    </source>
</evidence>
<dbReference type="EMBL" id="JXTC01000044">
    <property type="protein sequence ID" value="PON95472.1"/>
    <property type="molecule type" value="Genomic_DNA"/>
</dbReference>
<dbReference type="AlphaFoldDB" id="A0A2P5FCG8"/>
<dbReference type="Proteomes" id="UP000237000">
    <property type="component" value="Unassembled WGS sequence"/>
</dbReference>
<gene>
    <name evidence="1" type="ORF">TorRG33x02_086180</name>
</gene>
<accession>A0A2P5FCG8</accession>
<sequence>MALLCQHNHANDALVSITKDPSKGMRESLGVRVSAQSKPSMTSLSIIKAQDPIIKGTIDFLDFVEMESFKSKLGVVDDFVNEGKINVITKVEVEYDIDTSKTLSQFFKKNLALYLNQVLTG</sequence>
<proteinExistence type="predicted"/>
<evidence type="ECO:0000313" key="1">
    <source>
        <dbReference type="EMBL" id="PON95472.1"/>
    </source>
</evidence>
<protein>
    <submittedName>
        <fullName evidence="1">Uncharacterized protein</fullName>
    </submittedName>
</protein>
<dbReference type="InParanoid" id="A0A2P5FCG8"/>
<reference evidence="2" key="1">
    <citation type="submission" date="2016-06" db="EMBL/GenBank/DDBJ databases">
        <title>Parallel loss of symbiosis genes in relatives of nitrogen-fixing non-legume Parasponia.</title>
        <authorList>
            <person name="Van Velzen R."/>
            <person name="Holmer R."/>
            <person name="Bu F."/>
            <person name="Rutten L."/>
            <person name="Van Zeijl A."/>
            <person name="Liu W."/>
            <person name="Santuari L."/>
            <person name="Cao Q."/>
            <person name="Sharma T."/>
            <person name="Shen D."/>
            <person name="Roswanjaya Y."/>
            <person name="Wardhani T."/>
            <person name="Kalhor M.S."/>
            <person name="Jansen J."/>
            <person name="Van den Hoogen J."/>
            <person name="Gungor B."/>
            <person name="Hartog M."/>
            <person name="Hontelez J."/>
            <person name="Verver J."/>
            <person name="Yang W.-C."/>
            <person name="Schijlen E."/>
            <person name="Repin R."/>
            <person name="Schilthuizen M."/>
            <person name="Schranz E."/>
            <person name="Heidstra R."/>
            <person name="Miyata K."/>
            <person name="Fedorova E."/>
            <person name="Kohlen W."/>
            <person name="Bisseling T."/>
            <person name="Smit S."/>
            <person name="Geurts R."/>
        </authorList>
    </citation>
    <scope>NUCLEOTIDE SEQUENCE [LARGE SCALE GENOMIC DNA]</scope>
    <source>
        <strain evidence="2">cv. RG33-2</strain>
    </source>
</reference>
<name>A0A2P5FCG8_TREOI</name>
<dbReference type="OrthoDB" id="10336730at2759"/>
<organism evidence="1 2">
    <name type="scientific">Trema orientale</name>
    <name type="common">Charcoal tree</name>
    <name type="synonym">Celtis orientalis</name>
    <dbReference type="NCBI Taxonomy" id="63057"/>
    <lineage>
        <taxon>Eukaryota</taxon>
        <taxon>Viridiplantae</taxon>
        <taxon>Streptophyta</taxon>
        <taxon>Embryophyta</taxon>
        <taxon>Tracheophyta</taxon>
        <taxon>Spermatophyta</taxon>
        <taxon>Magnoliopsida</taxon>
        <taxon>eudicotyledons</taxon>
        <taxon>Gunneridae</taxon>
        <taxon>Pentapetalae</taxon>
        <taxon>rosids</taxon>
        <taxon>fabids</taxon>
        <taxon>Rosales</taxon>
        <taxon>Cannabaceae</taxon>
        <taxon>Trema</taxon>
    </lineage>
</organism>
<keyword evidence="2" id="KW-1185">Reference proteome</keyword>
<comment type="caution">
    <text evidence="1">The sequence shown here is derived from an EMBL/GenBank/DDBJ whole genome shotgun (WGS) entry which is preliminary data.</text>
</comment>